<keyword evidence="3" id="KW-1185">Reference proteome</keyword>
<comment type="caution">
    <text evidence="2">The sequence shown here is derived from an EMBL/GenBank/DDBJ whole genome shotgun (WGS) entry which is preliminary data.</text>
</comment>
<evidence type="ECO:0000313" key="3">
    <source>
        <dbReference type="Proteomes" id="UP000806285"/>
    </source>
</evidence>
<dbReference type="Pfam" id="PF12697">
    <property type="entry name" value="Abhydrolase_6"/>
    <property type="match status" value="1"/>
</dbReference>
<dbReference type="PANTHER" id="PTHR43265">
    <property type="entry name" value="ESTERASE ESTD"/>
    <property type="match status" value="1"/>
</dbReference>
<dbReference type="InterPro" id="IPR053145">
    <property type="entry name" value="AB_hydrolase_Est10"/>
</dbReference>
<dbReference type="RefSeq" id="WP_193678570.1">
    <property type="nucleotide sequence ID" value="NZ_JADDIV010000006.1"/>
</dbReference>
<dbReference type="EMBL" id="JADDIV010000006">
    <property type="protein sequence ID" value="MBE7369943.1"/>
    <property type="molecule type" value="Genomic_DNA"/>
</dbReference>
<gene>
    <name evidence="2" type="ORF">IM787_20440</name>
</gene>
<dbReference type="InterPro" id="IPR000073">
    <property type="entry name" value="AB_hydrolase_1"/>
</dbReference>
<organism evidence="2 3">
    <name type="scientific">Ramlibacter pallidus</name>
    <dbReference type="NCBI Taxonomy" id="2780087"/>
    <lineage>
        <taxon>Bacteria</taxon>
        <taxon>Pseudomonadati</taxon>
        <taxon>Pseudomonadota</taxon>
        <taxon>Betaproteobacteria</taxon>
        <taxon>Burkholderiales</taxon>
        <taxon>Comamonadaceae</taxon>
        <taxon>Ramlibacter</taxon>
    </lineage>
</organism>
<name>A0ABR9S8T5_9BURK</name>
<dbReference type="SUPFAM" id="SSF53474">
    <property type="entry name" value="alpha/beta-Hydrolases"/>
    <property type="match status" value="1"/>
</dbReference>
<dbReference type="Gene3D" id="3.40.50.1820">
    <property type="entry name" value="alpha/beta hydrolase"/>
    <property type="match status" value="1"/>
</dbReference>
<sequence length="290" mass="30197">MPELPIELPTAWGQLSGTLLLPDAGGPFTAALLVAGSGPTDRDGNNPLLPAPIDNLKRLAQALAARGIATLRYDKRGIGASRFPGVSEAALRFEHLVDDAVQLGLLLQEHPAVARVVLVGHSEGALVAALAAEDAGARALVSVSGAGSRASVLMRRQVEAQLPDDLSQPALAALAALEQQQAVDDVPDALALLFRPTVQPYLMSWFRHDPPAVLSSVAVPVLLVHGSADAQVTVDHASLLHAGRPDARLQVLEGVDHLLAWQGDIGRGTEAVAAEVAGWLQALEEKAVPA</sequence>
<protein>
    <submittedName>
        <fullName evidence="2">Alpha/beta hydrolase</fullName>
    </submittedName>
</protein>
<evidence type="ECO:0000259" key="1">
    <source>
        <dbReference type="Pfam" id="PF12697"/>
    </source>
</evidence>
<dbReference type="GO" id="GO:0016787">
    <property type="term" value="F:hydrolase activity"/>
    <property type="evidence" value="ECO:0007669"/>
    <property type="project" value="UniProtKB-KW"/>
</dbReference>
<dbReference type="Proteomes" id="UP000806285">
    <property type="component" value="Unassembled WGS sequence"/>
</dbReference>
<feature type="domain" description="AB hydrolase-1" evidence="1">
    <location>
        <begin position="58"/>
        <end position="261"/>
    </location>
</feature>
<proteinExistence type="predicted"/>
<dbReference type="PANTHER" id="PTHR43265:SF1">
    <property type="entry name" value="ESTERASE ESTD"/>
    <property type="match status" value="1"/>
</dbReference>
<keyword evidence="2" id="KW-0378">Hydrolase</keyword>
<dbReference type="InterPro" id="IPR029058">
    <property type="entry name" value="AB_hydrolase_fold"/>
</dbReference>
<reference evidence="2 3" key="1">
    <citation type="submission" date="2020-10" db="EMBL/GenBank/DDBJ databases">
        <title>Ramlibacter sp. HM2 16S ribosomal RNA gene Genome sequencing and assembly.</title>
        <authorList>
            <person name="Kang M."/>
        </authorList>
    </citation>
    <scope>NUCLEOTIDE SEQUENCE [LARGE SCALE GENOMIC DNA]</scope>
    <source>
        <strain evidence="2 3">HM2</strain>
    </source>
</reference>
<evidence type="ECO:0000313" key="2">
    <source>
        <dbReference type="EMBL" id="MBE7369943.1"/>
    </source>
</evidence>
<accession>A0ABR9S8T5</accession>